<dbReference type="PANTHER" id="PTHR33116">
    <property type="entry name" value="REVERSE TRANSCRIPTASE ZINC-BINDING DOMAIN-CONTAINING PROTEIN-RELATED-RELATED"/>
    <property type="match status" value="1"/>
</dbReference>
<gene>
    <name evidence="1" type="ORF">LIER_19611</name>
</gene>
<dbReference type="Proteomes" id="UP001454036">
    <property type="component" value="Unassembled WGS sequence"/>
</dbReference>
<organism evidence="1 2">
    <name type="scientific">Lithospermum erythrorhizon</name>
    <name type="common">Purple gromwell</name>
    <name type="synonym">Lithospermum officinale var. erythrorhizon</name>
    <dbReference type="NCBI Taxonomy" id="34254"/>
    <lineage>
        <taxon>Eukaryota</taxon>
        <taxon>Viridiplantae</taxon>
        <taxon>Streptophyta</taxon>
        <taxon>Embryophyta</taxon>
        <taxon>Tracheophyta</taxon>
        <taxon>Spermatophyta</taxon>
        <taxon>Magnoliopsida</taxon>
        <taxon>eudicotyledons</taxon>
        <taxon>Gunneridae</taxon>
        <taxon>Pentapetalae</taxon>
        <taxon>asterids</taxon>
        <taxon>lamiids</taxon>
        <taxon>Boraginales</taxon>
        <taxon>Boraginaceae</taxon>
        <taxon>Boraginoideae</taxon>
        <taxon>Lithospermeae</taxon>
        <taxon>Lithospermum</taxon>
    </lineage>
</organism>
<dbReference type="PANTHER" id="PTHR33116:SF84">
    <property type="entry name" value="RNA-DIRECTED DNA POLYMERASE"/>
    <property type="match status" value="1"/>
</dbReference>
<keyword evidence="2" id="KW-1185">Reference proteome</keyword>
<sequence length="355" mass="40336">MNYGGHGFKLRQGRTANYAVVGPFRHVHDGKLYHFCGLSGILSHGYHEVGYPQQTHHIPCEPSQGCGRRHLRNSTGLVGDNPWVWTGDFNCVLSMEEATGGGAPDHHAMVDFRTCVDELEMDDLVWSGKLPRSYVNFEALGMSDHSATDISIDEEVFKFGSCFKFHEFWCNHPGYEELLKTTWSEEVVGDKMFLLKRKQDFAKIALKGFNKEHFKGDYPEAIGLYKQLFSKDKEELIVGEKERISGIFAKRIPEYKVGKLVASVGDEEIRRAIWSMCIKLVIAEFGEMSGPRPNLEKSNIFMVGDDEGKAEEISSFMQIPRDRLPVRYLGIPLNTQKMTSQDCRVLVDKIMDKIK</sequence>
<name>A0AAV3QID0_LITER</name>
<dbReference type="AlphaFoldDB" id="A0AAV3QID0"/>
<accession>A0AAV3QID0</accession>
<comment type="caution">
    <text evidence="1">The sequence shown here is derived from an EMBL/GenBank/DDBJ whole genome shotgun (WGS) entry which is preliminary data.</text>
</comment>
<dbReference type="EMBL" id="BAABME010004867">
    <property type="protein sequence ID" value="GAA0163837.1"/>
    <property type="molecule type" value="Genomic_DNA"/>
</dbReference>
<reference evidence="1 2" key="1">
    <citation type="submission" date="2024-01" db="EMBL/GenBank/DDBJ databases">
        <title>The complete chloroplast genome sequence of Lithospermum erythrorhizon: insights into the phylogenetic relationship among Boraginaceae species and the maternal lineages of purple gromwells.</title>
        <authorList>
            <person name="Okada T."/>
            <person name="Watanabe K."/>
        </authorList>
    </citation>
    <scope>NUCLEOTIDE SEQUENCE [LARGE SCALE GENOMIC DNA]</scope>
</reference>
<evidence type="ECO:0000313" key="2">
    <source>
        <dbReference type="Proteomes" id="UP001454036"/>
    </source>
</evidence>
<proteinExistence type="predicted"/>
<evidence type="ECO:0000313" key="1">
    <source>
        <dbReference type="EMBL" id="GAA0163837.1"/>
    </source>
</evidence>
<protein>
    <submittedName>
        <fullName evidence="1">Uncharacterized protein</fullName>
    </submittedName>
</protein>